<reference evidence="1" key="1">
    <citation type="journal article" date="2021" name="Open Biol.">
        <title>Shared evolutionary footprints suggest mitochondrial oxidative damage underlies multiple complex I losses in fungi.</title>
        <authorList>
            <person name="Schikora-Tamarit M.A."/>
            <person name="Marcet-Houben M."/>
            <person name="Nosek J."/>
            <person name="Gabaldon T."/>
        </authorList>
    </citation>
    <scope>NUCLEOTIDE SEQUENCE</scope>
    <source>
        <strain evidence="1">CBS2887</strain>
    </source>
</reference>
<protein>
    <submittedName>
        <fullName evidence="1">Uncharacterized protein</fullName>
    </submittedName>
</protein>
<organism evidence="1 2">
    <name type="scientific">Wickerhamomyces pijperi</name>
    <name type="common">Yeast</name>
    <name type="synonym">Pichia pijperi</name>
    <dbReference type="NCBI Taxonomy" id="599730"/>
    <lineage>
        <taxon>Eukaryota</taxon>
        <taxon>Fungi</taxon>
        <taxon>Dikarya</taxon>
        <taxon>Ascomycota</taxon>
        <taxon>Saccharomycotina</taxon>
        <taxon>Saccharomycetes</taxon>
        <taxon>Phaffomycetales</taxon>
        <taxon>Wickerhamomycetaceae</taxon>
        <taxon>Wickerhamomyces</taxon>
    </lineage>
</organism>
<gene>
    <name evidence="1" type="ORF">WICPIJ_009845</name>
</gene>
<dbReference type="AlphaFoldDB" id="A0A9P8TCL4"/>
<keyword evidence="2" id="KW-1185">Reference proteome</keyword>
<evidence type="ECO:0000313" key="2">
    <source>
        <dbReference type="Proteomes" id="UP000774326"/>
    </source>
</evidence>
<evidence type="ECO:0000313" key="1">
    <source>
        <dbReference type="EMBL" id="KAH3673356.1"/>
    </source>
</evidence>
<reference evidence="1" key="2">
    <citation type="submission" date="2021-01" db="EMBL/GenBank/DDBJ databases">
        <authorList>
            <person name="Schikora-Tamarit M.A."/>
        </authorList>
    </citation>
    <scope>NUCLEOTIDE SEQUENCE</scope>
    <source>
        <strain evidence="1">CBS2887</strain>
    </source>
</reference>
<name>A0A9P8TCL4_WICPI</name>
<dbReference type="Proteomes" id="UP000774326">
    <property type="component" value="Unassembled WGS sequence"/>
</dbReference>
<dbReference type="EMBL" id="JAEUBG010005668">
    <property type="protein sequence ID" value="KAH3673356.1"/>
    <property type="molecule type" value="Genomic_DNA"/>
</dbReference>
<accession>A0A9P8TCL4</accession>
<sequence>MRGRWVGEVQVFEGYNVFGLIAWNSITRSLNSIWFQLQNPEDVTTRSLTSGDFRNLGHQMHTRHDGENQQCECLQGLVWLVFTSPNQFQSVVQKNTLNNER</sequence>
<comment type="caution">
    <text evidence="1">The sequence shown here is derived from an EMBL/GenBank/DDBJ whole genome shotgun (WGS) entry which is preliminary data.</text>
</comment>
<proteinExistence type="predicted"/>